<name>S7RED9_GLOTA</name>
<reference evidence="1 2" key="1">
    <citation type="journal article" date="2012" name="Science">
        <title>The Paleozoic origin of enzymatic lignin decomposition reconstructed from 31 fungal genomes.</title>
        <authorList>
            <person name="Floudas D."/>
            <person name="Binder M."/>
            <person name="Riley R."/>
            <person name="Barry K."/>
            <person name="Blanchette R.A."/>
            <person name="Henrissat B."/>
            <person name="Martinez A.T."/>
            <person name="Otillar R."/>
            <person name="Spatafora J.W."/>
            <person name="Yadav J.S."/>
            <person name="Aerts A."/>
            <person name="Benoit I."/>
            <person name="Boyd A."/>
            <person name="Carlson A."/>
            <person name="Copeland A."/>
            <person name="Coutinho P.M."/>
            <person name="de Vries R.P."/>
            <person name="Ferreira P."/>
            <person name="Findley K."/>
            <person name="Foster B."/>
            <person name="Gaskell J."/>
            <person name="Glotzer D."/>
            <person name="Gorecki P."/>
            <person name="Heitman J."/>
            <person name="Hesse C."/>
            <person name="Hori C."/>
            <person name="Igarashi K."/>
            <person name="Jurgens J.A."/>
            <person name="Kallen N."/>
            <person name="Kersten P."/>
            <person name="Kohler A."/>
            <person name="Kuees U."/>
            <person name="Kumar T.K.A."/>
            <person name="Kuo A."/>
            <person name="LaButti K."/>
            <person name="Larrondo L.F."/>
            <person name="Lindquist E."/>
            <person name="Ling A."/>
            <person name="Lombard V."/>
            <person name="Lucas S."/>
            <person name="Lundell T."/>
            <person name="Martin R."/>
            <person name="McLaughlin D.J."/>
            <person name="Morgenstern I."/>
            <person name="Morin E."/>
            <person name="Murat C."/>
            <person name="Nagy L.G."/>
            <person name="Nolan M."/>
            <person name="Ohm R.A."/>
            <person name="Patyshakuliyeva A."/>
            <person name="Rokas A."/>
            <person name="Ruiz-Duenas F.J."/>
            <person name="Sabat G."/>
            <person name="Salamov A."/>
            <person name="Samejima M."/>
            <person name="Schmutz J."/>
            <person name="Slot J.C."/>
            <person name="St John F."/>
            <person name="Stenlid J."/>
            <person name="Sun H."/>
            <person name="Sun S."/>
            <person name="Syed K."/>
            <person name="Tsang A."/>
            <person name="Wiebenga A."/>
            <person name="Young D."/>
            <person name="Pisabarro A."/>
            <person name="Eastwood D.C."/>
            <person name="Martin F."/>
            <person name="Cullen D."/>
            <person name="Grigoriev I.V."/>
            <person name="Hibbett D.S."/>
        </authorList>
    </citation>
    <scope>NUCLEOTIDE SEQUENCE [LARGE SCALE GENOMIC DNA]</scope>
    <source>
        <strain evidence="1 2">ATCC 11539</strain>
    </source>
</reference>
<dbReference type="AlphaFoldDB" id="S7RED9"/>
<dbReference type="KEGG" id="gtr:GLOTRDRAFT_96768"/>
<evidence type="ECO:0008006" key="3">
    <source>
        <dbReference type="Google" id="ProtNLM"/>
    </source>
</evidence>
<proteinExistence type="predicted"/>
<dbReference type="EMBL" id="KB469313">
    <property type="protein sequence ID" value="EPQ50844.1"/>
    <property type="molecule type" value="Genomic_DNA"/>
</dbReference>
<dbReference type="Proteomes" id="UP000030669">
    <property type="component" value="Unassembled WGS sequence"/>
</dbReference>
<keyword evidence="2" id="KW-1185">Reference proteome</keyword>
<dbReference type="OrthoDB" id="3010419at2759"/>
<organism evidence="1 2">
    <name type="scientific">Gloeophyllum trabeum (strain ATCC 11539 / FP-39264 / Madison 617)</name>
    <name type="common">Brown rot fungus</name>
    <dbReference type="NCBI Taxonomy" id="670483"/>
    <lineage>
        <taxon>Eukaryota</taxon>
        <taxon>Fungi</taxon>
        <taxon>Dikarya</taxon>
        <taxon>Basidiomycota</taxon>
        <taxon>Agaricomycotina</taxon>
        <taxon>Agaricomycetes</taxon>
        <taxon>Gloeophyllales</taxon>
        <taxon>Gloeophyllaceae</taxon>
        <taxon>Gloeophyllum</taxon>
    </lineage>
</organism>
<dbReference type="HOGENOM" id="CLU_660656_0_0_1"/>
<protein>
    <recommendedName>
        <fullName evidence="3">F-box domain-containing protein</fullName>
    </recommendedName>
</protein>
<evidence type="ECO:0000313" key="1">
    <source>
        <dbReference type="EMBL" id="EPQ50844.1"/>
    </source>
</evidence>
<dbReference type="eggNOG" id="ENOG502SY6F">
    <property type="taxonomic scope" value="Eukaryota"/>
</dbReference>
<dbReference type="GeneID" id="19309898"/>
<gene>
    <name evidence="1" type="ORF">GLOTRDRAFT_96768</name>
</gene>
<dbReference type="Gene3D" id="3.80.10.10">
    <property type="entry name" value="Ribonuclease Inhibitor"/>
    <property type="match status" value="1"/>
</dbReference>
<evidence type="ECO:0000313" key="2">
    <source>
        <dbReference type="Proteomes" id="UP000030669"/>
    </source>
</evidence>
<dbReference type="InterPro" id="IPR032675">
    <property type="entry name" value="LRR_dom_sf"/>
</dbReference>
<dbReference type="RefSeq" id="XP_007870728.1">
    <property type="nucleotide sequence ID" value="XM_007872537.1"/>
</dbReference>
<sequence length="416" mass="46904">MLLLLRPEQDVTGYRVYGHYLAVGIGASREEHELSGHNGHDGNRSAIGQESWTFVHDPRANRPSCFPYKDGGKRILVTLRRLVIEFRSYNASPDIACVFSPSRLGDADDACTGHKACPQWTGPLSKLHNLVSYTLCPPELLSVVEPMNFDLLLSVSLVLSRLTKLRRLHIAVNLDSLSISIFASLLSQGQLRSLTFGKVQSGMLASLAKVPDVGHSFSFLREMHIMEMGEVDVNELHAFRPLLQQLTHLTLGTGHKFPKDVLLETVLHVPRLEVLTVFYDNFLNGTVDAAHFQSIIHSSRECRLDSFHELIIQHQGVGTASQFSELFSWIAVICAGSPLRCLEIHSDDGRKSYFNHEILDLLQEKRATMRRLVMPRILIRREVLRPFLQCMELKDVRVDIDRPKWICALDRAAPST</sequence>
<accession>S7RED9</accession>